<feature type="domain" description="Spore protein YkvP/CgeB glycosyl transferase-like" evidence="1">
    <location>
        <begin position="179"/>
        <end position="292"/>
    </location>
</feature>
<evidence type="ECO:0000313" key="2">
    <source>
        <dbReference type="EMBL" id="OGD99245.1"/>
    </source>
</evidence>
<dbReference type="InterPro" id="IPR055259">
    <property type="entry name" value="YkvP/CgeB_Glyco_trans-like"/>
</dbReference>
<protein>
    <recommendedName>
        <fullName evidence="1">Spore protein YkvP/CgeB glycosyl transferase-like domain-containing protein</fullName>
    </recommendedName>
</protein>
<sequence length="387" mass="44736">MNILLIYGDELGTFGRYWKNALSKKHTVITCGPKKPDGNAQDIATNKNVVDILQVIGKIPKSKKPDLILQLDSPFHLYLQNLEKVKAKTAFFWTDVTIKLPILRHYAKCFNYIFTGCESFVPILAKTGLGASYLPFAIDPDYWDHRLEKTVDVGFVGNLSTIYNPKRAYYLKYLSNQVPMSVKTKIFEKDMAKFYNQCKIVFNLSVTPGINMRTFEALASGALLVQNASCTDIAKYFTNGQDFVAYRSPQEAVDLIKYYLNHPKQREKIARQGQKKIMEHHLYQNRADQLIDIIRNKPSQRKSKDEIEKALSKSIFMSNLGFNKDITEPLMAKIVPRTLHGFLVFIIKQIETLEFKWTIPFWYLALPFATLKARLDRLNEHSRYRLR</sequence>
<evidence type="ECO:0000313" key="3">
    <source>
        <dbReference type="Proteomes" id="UP000177039"/>
    </source>
</evidence>
<evidence type="ECO:0000259" key="1">
    <source>
        <dbReference type="Pfam" id="PF13524"/>
    </source>
</evidence>
<name>A0A1F5H5C3_9BACT</name>
<reference evidence="2 3" key="1">
    <citation type="journal article" date="2016" name="Nat. Commun.">
        <title>Thousands of microbial genomes shed light on interconnected biogeochemical processes in an aquifer system.</title>
        <authorList>
            <person name="Anantharaman K."/>
            <person name="Brown C.T."/>
            <person name="Hug L.A."/>
            <person name="Sharon I."/>
            <person name="Castelle C.J."/>
            <person name="Probst A.J."/>
            <person name="Thomas B.C."/>
            <person name="Singh A."/>
            <person name="Wilkins M.J."/>
            <person name="Karaoz U."/>
            <person name="Brodie E.L."/>
            <person name="Williams K.H."/>
            <person name="Hubbard S.S."/>
            <person name="Banfield J.F."/>
        </authorList>
    </citation>
    <scope>NUCLEOTIDE SEQUENCE [LARGE SCALE GENOMIC DNA]</scope>
</reference>
<organism evidence="2 3">
    <name type="scientific">Candidatus Curtissbacteria bacterium RIFCSPLOWO2_01_FULL_42_50</name>
    <dbReference type="NCBI Taxonomy" id="1797730"/>
    <lineage>
        <taxon>Bacteria</taxon>
        <taxon>Candidatus Curtissiibacteriota</taxon>
    </lineage>
</organism>
<dbReference type="AlphaFoldDB" id="A0A1F5H5C3"/>
<dbReference type="Proteomes" id="UP000177039">
    <property type="component" value="Unassembled WGS sequence"/>
</dbReference>
<gene>
    <name evidence="2" type="ORF">A3B54_01600</name>
</gene>
<accession>A0A1F5H5C3</accession>
<dbReference type="SUPFAM" id="SSF53756">
    <property type="entry name" value="UDP-Glycosyltransferase/glycogen phosphorylase"/>
    <property type="match status" value="1"/>
</dbReference>
<dbReference type="EMBL" id="MFBT01000021">
    <property type="protein sequence ID" value="OGD99245.1"/>
    <property type="molecule type" value="Genomic_DNA"/>
</dbReference>
<dbReference type="Pfam" id="PF13524">
    <property type="entry name" value="Glyco_trans_1_2"/>
    <property type="match status" value="1"/>
</dbReference>
<dbReference type="Gene3D" id="3.40.50.2000">
    <property type="entry name" value="Glycogen Phosphorylase B"/>
    <property type="match status" value="1"/>
</dbReference>
<proteinExistence type="predicted"/>
<comment type="caution">
    <text evidence="2">The sequence shown here is derived from an EMBL/GenBank/DDBJ whole genome shotgun (WGS) entry which is preliminary data.</text>
</comment>